<dbReference type="Gene3D" id="3.90.70.10">
    <property type="entry name" value="Cysteine proteinases"/>
    <property type="match status" value="1"/>
</dbReference>
<evidence type="ECO:0000256" key="3">
    <source>
        <dbReference type="ARBA" id="ARBA00022801"/>
    </source>
</evidence>
<keyword evidence="9" id="KW-1185">Reference proteome</keyword>
<dbReference type="AlphaFoldDB" id="G7L797"/>
<dbReference type="InterPro" id="IPR000668">
    <property type="entry name" value="Peptidase_C1A_C"/>
</dbReference>
<dbReference type="InterPro" id="IPR013128">
    <property type="entry name" value="Peptidase_C1A"/>
</dbReference>
<organism evidence="7 9">
    <name type="scientific">Medicago truncatula</name>
    <name type="common">Barrel medic</name>
    <name type="synonym">Medicago tribuloides</name>
    <dbReference type="NCBI Taxonomy" id="3880"/>
    <lineage>
        <taxon>Eukaryota</taxon>
        <taxon>Viridiplantae</taxon>
        <taxon>Streptophyta</taxon>
        <taxon>Embryophyta</taxon>
        <taxon>Tracheophyta</taxon>
        <taxon>Spermatophyta</taxon>
        <taxon>Magnoliopsida</taxon>
        <taxon>eudicotyledons</taxon>
        <taxon>Gunneridae</taxon>
        <taxon>Pentapetalae</taxon>
        <taxon>rosids</taxon>
        <taxon>fabids</taxon>
        <taxon>Fabales</taxon>
        <taxon>Fabaceae</taxon>
        <taxon>Papilionoideae</taxon>
        <taxon>50 kb inversion clade</taxon>
        <taxon>NPAAA clade</taxon>
        <taxon>Hologalegina</taxon>
        <taxon>IRL clade</taxon>
        <taxon>Trifolieae</taxon>
        <taxon>Medicago</taxon>
    </lineage>
</organism>
<dbReference type="STRING" id="3880.G7L797"/>
<accession>A0A0C3Y4X7</accession>
<dbReference type="Proteomes" id="UP000002051">
    <property type="component" value="Chromosome 8"/>
</dbReference>
<dbReference type="SUPFAM" id="SSF54001">
    <property type="entry name" value="Cysteine proteinases"/>
    <property type="match status" value="1"/>
</dbReference>
<accession>G7L797</accession>
<dbReference type="PaxDb" id="3880-AET04320"/>
<keyword evidence="2 7" id="KW-0645">Protease</keyword>
<dbReference type="EMBL" id="CM001224">
    <property type="protein sequence ID" value="AET04320.2"/>
    <property type="molecule type" value="Genomic_DNA"/>
</dbReference>
<dbReference type="HOGENOM" id="CLU_1542383_0_0_1"/>
<proteinExistence type="inferred from homology"/>
<evidence type="ECO:0000256" key="5">
    <source>
        <dbReference type="ARBA" id="ARBA00023157"/>
    </source>
</evidence>
<dbReference type="EnsemblPlants" id="AET04320">
    <property type="protein sequence ID" value="AET04320"/>
    <property type="gene ID" value="MTR_8g087510"/>
</dbReference>
<feature type="domain" description="Peptidase C1A papain C-terminal" evidence="6">
    <location>
        <begin position="5"/>
        <end position="165"/>
    </location>
</feature>
<evidence type="ECO:0000313" key="7">
    <source>
        <dbReference type="EMBL" id="AET04320.2"/>
    </source>
</evidence>
<comment type="similarity">
    <text evidence="1">Belongs to the peptidase C1 family.</text>
</comment>
<protein>
    <submittedName>
        <fullName evidence="7">Papain family cysteine protease</fullName>
    </submittedName>
</protein>
<dbReference type="MEROPS" id="C01.161"/>
<dbReference type="GO" id="GO:0008234">
    <property type="term" value="F:cysteine-type peptidase activity"/>
    <property type="evidence" value="ECO:0007669"/>
    <property type="project" value="UniProtKB-KW"/>
</dbReference>
<dbReference type="PANTHER" id="PTHR12411">
    <property type="entry name" value="CYSTEINE PROTEASE FAMILY C1-RELATED"/>
    <property type="match status" value="1"/>
</dbReference>
<dbReference type="Pfam" id="PF00112">
    <property type="entry name" value="Peptidase_C1"/>
    <property type="match status" value="1"/>
</dbReference>
<dbReference type="SMART" id="SM00645">
    <property type="entry name" value="Pept_C1"/>
    <property type="match status" value="1"/>
</dbReference>
<dbReference type="InterPro" id="IPR025660">
    <property type="entry name" value="Pept_his_AS"/>
</dbReference>
<sequence>MRILLVVQYHWSTRRCKLFGHWTGHLVSLSEQQLLDCDQSDFGCQGGWMSNAFQYIIQARGLMEEKEYAFAGREGSCKFEKSEIMASVSNYNMVYADQYQISASIVKHGPVSTAINAAWMQTYVCGVSCPDVCAKEDLSHAVLLVGFAKFQISNCNQSRNVESNSKLENSNRFK</sequence>
<dbReference type="InterPro" id="IPR038765">
    <property type="entry name" value="Papain-like_cys_pep_sf"/>
</dbReference>
<dbReference type="GO" id="GO:0006508">
    <property type="term" value="P:proteolysis"/>
    <property type="evidence" value="ECO:0007669"/>
    <property type="project" value="UniProtKB-KW"/>
</dbReference>
<evidence type="ECO:0000313" key="8">
    <source>
        <dbReference type="EnsemblPlants" id="AET04320"/>
    </source>
</evidence>
<name>G7L797_MEDTR</name>
<reference evidence="7 9" key="1">
    <citation type="journal article" date="2011" name="Nature">
        <title>The Medicago genome provides insight into the evolution of rhizobial symbioses.</title>
        <authorList>
            <person name="Young N.D."/>
            <person name="Debelle F."/>
            <person name="Oldroyd G.E."/>
            <person name="Geurts R."/>
            <person name="Cannon S.B."/>
            <person name="Udvardi M.K."/>
            <person name="Benedito V.A."/>
            <person name="Mayer K.F."/>
            <person name="Gouzy J."/>
            <person name="Schoof H."/>
            <person name="Van de Peer Y."/>
            <person name="Proost S."/>
            <person name="Cook D.R."/>
            <person name="Meyers B.C."/>
            <person name="Spannagl M."/>
            <person name="Cheung F."/>
            <person name="De Mita S."/>
            <person name="Krishnakumar V."/>
            <person name="Gundlach H."/>
            <person name="Zhou S."/>
            <person name="Mudge J."/>
            <person name="Bharti A.K."/>
            <person name="Murray J.D."/>
            <person name="Naoumkina M.A."/>
            <person name="Rosen B."/>
            <person name="Silverstein K.A."/>
            <person name="Tang H."/>
            <person name="Rombauts S."/>
            <person name="Zhao P.X."/>
            <person name="Zhou P."/>
            <person name="Barbe V."/>
            <person name="Bardou P."/>
            <person name="Bechner M."/>
            <person name="Bellec A."/>
            <person name="Berger A."/>
            <person name="Berges H."/>
            <person name="Bidwell S."/>
            <person name="Bisseling T."/>
            <person name="Choisne N."/>
            <person name="Couloux A."/>
            <person name="Denny R."/>
            <person name="Deshpande S."/>
            <person name="Dai X."/>
            <person name="Doyle J.J."/>
            <person name="Dudez A.M."/>
            <person name="Farmer A.D."/>
            <person name="Fouteau S."/>
            <person name="Franken C."/>
            <person name="Gibelin C."/>
            <person name="Gish J."/>
            <person name="Goldstein S."/>
            <person name="Gonzalez A.J."/>
            <person name="Green P.J."/>
            <person name="Hallab A."/>
            <person name="Hartog M."/>
            <person name="Hua A."/>
            <person name="Humphray S.J."/>
            <person name="Jeong D.H."/>
            <person name="Jing Y."/>
            <person name="Jocker A."/>
            <person name="Kenton S.M."/>
            <person name="Kim D.J."/>
            <person name="Klee K."/>
            <person name="Lai H."/>
            <person name="Lang C."/>
            <person name="Lin S."/>
            <person name="Macmil S.L."/>
            <person name="Magdelenat G."/>
            <person name="Matthews L."/>
            <person name="McCorrison J."/>
            <person name="Monaghan E.L."/>
            <person name="Mun J.H."/>
            <person name="Najar F.Z."/>
            <person name="Nicholson C."/>
            <person name="Noirot C."/>
            <person name="O'Bleness M."/>
            <person name="Paule C.R."/>
            <person name="Poulain J."/>
            <person name="Prion F."/>
            <person name="Qin B."/>
            <person name="Qu C."/>
            <person name="Retzel E.F."/>
            <person name="Riddle C."/>
            <person name="Sallet E."/>
            <person name="Samain S."/>
            <person name="Samson N."/>
            <person name="Sanders I."/>
            <person name="Saurat O."/>
            <person name="Scarpelli C."/>
            <person name="Schiex T."/>
            <person name="Segurens B."/>
            <person name="Severin A.J."/>
            <person name="Sherrier D.J."/>
            <person name="Shi R."/>
            <person name="Sims S."/>
            <person name="Singer S.R."/>
            <person name="Sinharoy S."/>
            <person name="Sterck L."/>
            <person name="Viollet A."/>
            <person name="Wang B.B."/>
            <person name="Wang K."/>
            <person name="Wang M."/>
            <person name="Wang X."/>
            <person name="Warfsmann J."/>
            <person name="Weissenbach J."/>
            <person name="White D.D."/>
            <person name="White J.D."/>
            <person name="Wiley G.B."/>
            <person name="Wincker P."/>
            <person name="Xing Y."/>
            <person name="Yang L."/>
            <person name="Yao Z."/>
            <person name="Ying F."/>
            <person name="Zhai J."/>
            <person name="Zhou L."/>
            <person name="Zuber A."/>
            <person name="Denarie J."/>
            <person name="Dixon R.A."/>
            <person name="May G.D."/>
            <person name="Schwartz D.C."/>
            <person name="Rogers J."/>
            <person name="Quetier F."/>
            <person name="Town C.D."/>
            <person name="Roe B.A."/>
        </authorList>
    </citation>
    <scope>NUCLEOTIDE SEQUENCE [LARGE SCALE GENOMIC DNA]</scope>
    <source>
        <strain evidence="7">A17</strain>
        <strain evidence="8 9">cv. Jemalong A17</strain>
    </source>
</reference>
<keyword evidence="5" id="KW-1015">Disulfide bond</keyword>
<evidence type="ECO:0000256" key="1">
    <source>
        <dbReference type="ARBA" id="ARBA00008455"/>
    </source>
</evidence>
<keyword evidence="3" id="KW-0378">Hydrolase</keyword>
<evidence type="ECO:0000256" key="4">
    <source>
        <dbReference type="ARBA" id="ARBA00022807"/>
    </source>
</evidence>
<keyword evidence="4" id="KW-0788">Thiol protease</keyword>
<reference evidence="7 9" key="2">
    <citation type="journal article" date="2014" name="BMC Genomics">
        <title>An improved genome release (version Mt4.0) for the model legume Medicago truncatula.</title>
        <authorList>
            <person name="Tang H."/>
            <person name="Krishnakumar V."/>
            <person name="Bidwell S."/>
            <person name="Rosen B."/>
            <person name="Chan A."/>
            <person name="Zhou S."/>
            <person name="Gentzbittel L."/>
            <person name="Childs K.L."/>
            <person name="Yandell M."/>
            <person name="Gundlach H."/>
            <person name="Mayer K.F."/>
            <person name="Schwartz D.C."/>
            <person name="Town C.D."/>
        </authorList>
    </citation>
    <scope>GENOME REANNOTATION</scope>
    <source>
        <strain evidence="8 9">cv. Jemalong A17</strain>
    </source>
</reference>
<dbReference type="CDD" id="cd02248">
    <property type="entry name" value="Peptidase_C1A"/>
    <property type="match status" value="1"/>
</dbReference>
<evidence type="ECO:0000313" key="9">
    <source>
        <dbReference type="Proteomes" id="UP000002051"/>
    </source>
</evidence>
<dbReference type="InterPro" id="IPR039417">
    <property type="entry name" value="Peptidase_C1A_papain-like"/>
</dbReference>
<evidence type="ECO:0000259" key="6">
    <source>
        <dbReference type="SMART" id="SM00645"/>
    </source>
</evidence>
<dbReference type="eggNOG" id="KOG1542">
    <property type="taxonomic scope" value="Eukaryota"/>
</dbReference>
<evidence type="ECO:0000256" key="2">
    <source>
        <dbReference type="ARBA" id="ARBA00022670"/>
    </source>
</evidence>
<reference evidence="8" key="3">
    <citation type="submission" date="2015-04" db="UniProtKB">
        <authorList>
            <consortium name="EnsemblPlants"/>
        </authorList>
    </citation>
    <scope>IDENTIFICATION</scope>
    <source>
        <strain evidence="8">cv. Jemalong A17</strain>
    </source>
</reference>
<dbReference type="PROSITE" id="PS00639">
    <property type="entry name" value="THIOL_PROTEASE_HIS"/>
    <property type="match status" value="1"/>
</dbReference>
<gene>
    <name evidence="7" type="ordered locus">MTR_8g087510</name>
</gene>